<evidence type="ECO:0000313" key="3">
    <source>
        <dbReference type="Proteomes" id="UP000315303"/>
    </source>
</evidence>
<evidence type="ECO:0000313" key="2">
    <source>
        <dbReference type="EMBL" id="TPH19317.1"/>
    </source>
</evidence>
<evidence type="ECO:0008006" key="4">
    <source>
        <dbReference type="Google" id="ProtNLM"/>
    </source>
</evidence>
<feature type="chain" id="PRO_5021203257" description="PEP-CTERM sorting domain-containing protein" evidence="1">
    <location>
        <begin position="21"/>
        <end position="199"/>
    </location>
</feature>
<protein>
    <recommendedName>
        <fullName evidence="4">PEP-CTERM sorting domain-containing protein</fullName>
    </recommendedName>
</protein>
<evidence type="ECO:0000256" key="1">
    <source>
        <dbReference type="SAM" id="SignalP"/>
    </source>
</evidence>
<sequence>MMKILRFALLILFLSNQSHATLLNITFIDNDGPQWMGVVDTNTNTLIINSWLEGSGDENFWTPIGPLVFHAYLAPSFPSTFSNLVPYDVLDNWNGTIGANWGFVSALDKSQILWNEGVFTGNTSRLGWGIAQFNDGVFNSSFATENEFSFIPYDTQANRRVVADVLTVEANKIPEPFSTALFAIALLLLFKRQHYLTKR</sequence>
<dbReference type="RefSeq" id="WP_140600953.1">
    <property type="nucleotide sequence ID" value="NZ_SAWY01000001.1"/>
</dbReference>
<dbReference type="EMBL" id="SAWY01000001">
    <property type="protein sequence ID" value="TPH19317.1"/>
    <property type="molecule type" value="Genomic_DNA"/>
</dbReference>
<dbReference type="OrthoDB" id="278845at2"/>
<comment type="caution">
    <text evidence="2">The sequence shown here is derived from an EMBL/GenBank/DDBJ whole genome shotgun (WGS) entry which is preliminary data.</text>
</comment>
<organism evidence="2 3">
    <name type="scientific">Litorilituus lipolyticus</name>
    <dbReference type="NCBI Taxonomy" id="2491017"/>
    <lineage>
        <taxon>Bacteria</taxon>
        <taxon>Pseudomonadati</taxon>
        <taxon>Pseudomonadota</taxon>
        <taxon>Gammaproteobacteria</taxon>
        <taxon>Alteromonadales</taxon>
        <taxon>Colwelliaceae</taxon>
        <taxon>Litorilituus</taxon>
    </lineage>
</organism>
<name>A0A502LHS5_9GAMM</name>
<reference evidence="2 3" key="1">
    <citation type="submission" date="2019-01" db="EMBL/GenBank/DDBJ databases">
        <title>Litorilituus lipolytica sp. nov., isolated from intertidal sand of the Yellow Sea in China.</title>
        <authorList>
            <person name="Liu A."/>
        </authorList>
    </citation>
    <scope>NUCLEOTIDE SEQUENCE [LARGE SCALE GENOMIC DNA]</scope>
    <source>
        <strain evidence="2 3">RZ04</strain>
    </source>
</reference>
<dbReference type="Proteomes" id="UP000315303">
    <property type="component" value="Unassembled WGS sequence"/>
</dbReference>
<feature type="signal peptide" evidence="1">
    <location>
        <begin position="1"/>
        <end position="20"/>
    </location>
</feature>
<proteinExistence type="predicted"/>
<keyword evidence="3" id="KW-1185">Reference proteome</keyword>
<keyword evidence="1" id="KW-0732">Signal</keyword>
<accession>A0A502LHS5</accession>
<gene>
    <name evidence="2" type="ORF">EPA86_00895</name>
</gene>
<dbReference type="AlphaFoldDB" id="A0A502LHS5"/>